<evidence type="ECO:0000256" key="6">
    <source>
        <dbReference type="ARBA" id="ARBA00022763"/>
    </source>
</evidence>
<dbReference type="PROSITE" id="PS51784">
    <property type="entry name" value="EXOI_SH3"/>
    <property type="match status" value="1"/>
</dbReference>
<keyword evidence="4 14" id="KW-0540">Nuclease</keyword>
<keyword evidence="11 14" id="KW-0234">DNA repair</keyword>
<evidence type="ECO:0000256" key="2">
    <source>
        <dbReference type="ARBA" id="ARBA00012108"/>
    </source>
</evidence>
<gene>
    <name evidence="19" type="primary">sbcB</name>
    <name evidence="19" type="ordered locus">YpsIP31758_2420</name>
</gene>
<dbReference type="HOGENOM" id="CLU_043508_1_1_6"/>
<dbReference type="Pfam" id="PF26016">
    <property type="entry name" value="ExoI_C"/>
    <property type="match status" value="1"/>
</dbReference>
<comment type="function">
    <text evidence="12">Degrades single-stranded DNA (ssDNA) in a highly processive manner. Also functions as a DNA deoxyribophosphodiesterase that releases deoxyribose-phosphate moieties following the cleavage of DNA at an apurinic/apyrimidinic (AP) site by either an AP endonuclease or AP lyase.</text>
</comment>
<dbReference type="InterPro" id="IPR038649">
    <property type="entry name" value="EXOI_SH3_sf"/>
</dbReference>
<evidence type="ECO:0000256" key="16">
    <source>
        <dbReference type="PIRSR" id="PIRSR000977-2"/>
    </source>
</evidence>
<keyword evidence="8 14" id="KW-0269">Exonuclease</keyword>
<evidence type="ECO:0000256" key="5">
    <source>
        <dbReference type="ARBA" id="ARBA00022723"/>
    </source>
</evidence>
<proteinExistence type="predicted"/>
<dbReference type="Gene3D" id="1.10.287.1240">
    <property type="match status" value="1"/>
</dbReference>
<evidence type="ECO:0000256" key="3">
    <source>
        <dbReference type="ARBA" id="ARBA00019900"/>
    </source>
</evidence>
<dbReference type="RefSeq" id="WP_012105314.1">
    <property type="nucleotide sequence ID" value="NC_009708.1"/>
</dbReference>
<comment type="cofactor">
    <cofactor evidence="16">
        <name>Mg(2+)</name>
        <dbReference type="ChEBI" id="CHEBI:18420"/>
    </cofactor>
    <text evidence="16">Binds 2 Mg(2+) ions per monomer.</text>
</comment>
<dbReference type="NCBIfam" id="NF008746">
    <property type="entry name" value="PRK11779.1"/>
    <property type="match status" value="1"/>
</dbReference>
<dbReference type="PIRSF" id="PIRSF000977">
    <property type="entry name" value="Exodeoxyribonuclease_I"/>
    <property type="match status" value="1"/>
</dbReference>
<evidence type="ECO:0000259" key="17">
    <source>
        <dbReference type="PROSITE" id="PS51784"/>
    </source>
</evidence>
<organism evidence="19 20">
    <name type="scientific">Yersinia pseudotuberculosis serotype O:1b (strain IP 31758)</name>
    <dbReference type="NCBI Taxonomy" id="349747"/>
    <lineage>
        <taxon>Bacteria</taxon>
        <taxon>Pseudomonadati</taxon>
        <taxon>Pseudomonadota</taxon>
        <taxon>Gammaproteobacteria</taxon>
        <taxon>Enterobacterales</taxon>
        <taxon>Yersiniaceae</taxon>
        <taxon>Yersinia</taxon>
    </lineage>
</organism>
<reference evidence="19 20" key="1">
    <citation type="journal article" date="2007" name="PLoS Genet.">
        <title>The complete genome sequence of Yersinia pseudotuberculosis IP31758, the causative agent of Far East scarlet-like fever.</title>
        <authorList>
            <person name="Eppinger M."/>
            <person name="Rosovitz M.J."/>
            <person name="Fricke W.F."/>
            <person name="Rasko D.A."/>
            <person name="Kokorina G."/>
            <person name="Fayolle C."/>
            <person name="Lindler L.E."/>
            <person name="Carniel E."/>
            <person name="Ravel J."/>
        </authorList>
    </citation>
    <scope>NUCLEOTIDE SEQUENCE [LARGE SCALE GENOMIC DNA]</scope>
    <source>
        <strain evidence="19 20">IP 31758</strain>
    </source>
</reference>
<dbReference type="InterPro" id="IPR034747">
    <property type="entry name" value="EXOI_SH3"/>
</dbReference>
<dbReference type="Gene3D" id="3.30.420.10">
    <property type="entry name" value="Ribonuclease H-like superfamily/Ribonuclease H"/>
    <property type="match status" value="1"/>
</dbReference>
<dbReference type="PANTHER" id="PTHR11046">
    <property type="entry name" value="OLIGORIBONUCLEASE, MITOCHONDRIAL"/>
    <property type="match status" value="1"/>
</dbReference>
<dbReference type="FunFam" id="3.30.420.10:FF:000033">
    <property type="entry name" value="Exodeoxyribonuclease I"/>
    <property type="match status" value="1"/>
</dbReference>
<dbReference type="Gene3D" id="3.30.1520.20">
    <property type="entry name" value="Exonuclease ExoI, domain 2"/>
    <property type="match status" value="1"/>
</dbReference>
<keyword evidence="10" id="KW-0238">DNA-binding</keyword>
<feature type="binding site" evidence="16">
    <location>
        <position position="16"/>
    </location>
    <ligand>
        <name>Mg(2+)</name>
        <dbReference type="ChEBI" id="CHEBI:18420"/>
        <label>2</label>
    </ligand>
</feature>
<evidence type="ECO:0000256" key="10">
    <source>
        <dbReference type="ARBA" id="ARBA00023125"/>
    </source>
</evidence>
<protein>
    <recommendedName>
        <fullName evidence="3 14">Exodeoxyribonuclease I</fullName>
        <ecNumber evidence="2 14">3.1.11.1</ecNumber>
    </recommendedName>
</protein>
<dbReference type="FunFam" id="3.30.1520.20:FF:000001">
    <property type="entry name" value="Exodeoxyribonuclease I"/>
    <property type="match status" value="1"/>
</dbReference>
<comment type="catalytic activity">
    <reaction evidence="1 14">
        <text>Exonucleolytic cleavage in the 3'- to 5'-direction to yield nucleoside 5'-phosphates.</text>
        <dbReference type="EC" id="3.1.11.1"/>
    </reaction>
</comment>
<dbReference type="GO" id="GO:0000175">
    <property type="term" value="F:3'-5'-RNA exonuclease activity"/>
    <property type="evidence" value="ECO:0007669"/>
    <property type="project" value="InterPro"/>
</dbReference>
<evidence type="ECO:0000256" key="7">
    <source>
        <dbReference type="ARBA" id="ARBA00022801"/>
    </source>
</evidence>
<dbReference type="InterPro" id="IPR013520">
    <property type="entry name" value="Ribonucl_H"/>
</dbReference>
<evidence type="ECO:0000256" key="15">
    <source>
        <dbReference type="PIRSR" id="PIRSR000977-1"/>
    </source>
</evidence>
<dbReference type="GO" id="GO:0046872">
    <property type="term" value="F:metal ion binding"/>
    <property type="evidence" value="ECO:0007669"/>
    <property type="project" value="UniProtKB-KW"/>
</dbReference>
<dbReference type="InterPro" id="IPR012337">
    <property type="entry name" value="RNaseH-like_sf"/>
</dbReference>
<feature type="domain" description="ExoI SH3-like" evidence="17">
    <location>
        <begin position="201"/>
        <end position="355"/>
    </location>
</feature>
<dbReference type="KEGG" id="ypi:YpsIP31758_2420"/>
<dbReference type="AlphaFoldDB" id="A0A0U1QZU7"/>
<dbReference type="GO" id="GO:0008310">
    <property type="term" value="F:single-stranded DNA 3'-5' DNA exonuclease activity"/>
    <property type="evidence" value="ECO:0007669"/>
    <property type="project" value="UniProtKB-EC"/>
</dbReference>
<keyword evidence="6 14" id="KW-0227">DNA damage</keyword>
<evidence type="ECO:0000256" key="4">
    <source>
        <dbReference type="ARBA" id="ARBA00022722"/>
    </source>
</evidence>
<evidence type="ECO:0000256" key="13">
    <source>
        <dbReference type="ARBA" id="ARBA00046792"/>
    </source>
</evidence>
<sequence length="476" mass="54634">MSDKNKQPTFYIHDYETFGQRPALDRPAQFAGVRTDLDFNLVEEPLVIYCKPADDYLPQPEAVMITGITPQHALANGVNEAEFSRQIHQAFSVPGTCILGYNNIRFDDEVSRNIFYRNFYDPYAYSWQGGNSRWDLLDVMRACYALRPEGIVWPENDDGLPSFKLEHLTKANGVEHLQAHDAMSDVYATIAMAKLVKQAQPRLFDYLYQHRSKHKINALIDIAEMTPLVHVSGMFGAARGNTSWVAPLAWHPENKNAVIMCDLAGDMSPLLELDSDTLRERLYTRRDKLQAQESAIPIKLVHINKCPVLAPAKTLLPENADRLGIDRQRCLQNLQLLRQNPQVREKVVALFAQAEPFAVADDVDTQLYNGFFSDADRATMKIIQQTEPQNLPALDLTFQDPRLEALLFRFRARNYPNTLNDSEQQRWLQHRREALSPERVQDYVLQLEQFYNQYEDDKEKLALLKALFEYAKGLVS</sequence>
<dbReference type="GO" id="GO:0003677">
    <property type="term" value="F:DNA binding"/>
    <property type="evidence" value="ECO:0007669"/>
    <property type="project" value="UniProtKB-KW"/>
</dbReference>
<evidence type="ECO:0000313" key="20">
    <source>
        <dbReference type="Proteomes" id="UP000002412"/>
    </source>
</evidence>
<dbReference type="EMBL" id="CP000720">
    <property type="protein sequence ID" value="ABS48345.1"/>
    <property type="molecule type" value="Genomic_DNA"/>
</dbReference>
<dbReference type="EC" id="3.1.11.1" evidence="2 14"/>
<dbReference type="CDD" id="cd06138">
    <property type="entry name" value="ExoI_N"/>
    <property type="match status" value="1"/>
</dbReference>
<dbReference type="Pfam" id="PF08411">
    <property type="entry name" value="ExoI_SH3"/>
    <property type="match status" value="1"/>
</dbReference>
<feature type="binding site" evidence="16">
    <location>
        <position position="14"/>
    </location>
    <ligand>
        <name>Mg(2+)</name>
        <dbReference type="ChEBI" id="CHEBI:18420"/>
        <label>1</label>
    </ligand>
</feature>
<feature type="binding site" evidence="16">
    <location>
        <position position="185"/>
    </location>
    <ligand>
        <name>Mg(2+)</name>
        <dbReference type="ChEBI" id="CHEBI:18420"/>
        <label>2</label>
    </ligand>
</feature>
<evidence type="ECO:0000256" key="11">
    <source>
        <dbReference type="ARBA" id="ARBA00023204"/>
    </source>
</evidence>
<dbReference type="InterPro" id="IPR036397">
    <property type="entry name" value="RNaseH_sf"/>
</dbReference>
<dbReference type="InterPro" id="IPR023607">
    <property type="entry name" value="Exodeoxyribonuclease_I"/>
</dbReference>
<evidence type="ECO:0000256" key="9">
    <source>
        <dbReference type="ARBA" id="ARBA00022842"/>
    </source>
</evidence>
<evidence type="ECO:0000256" key="14">
    <source>
        <dbReference type="PIRNR" id="PIRNR000977"/>
    </source>
</evidence>
<feature type="binding site" evidence="15">
    <location>
        <position position="16"/>
    </location>
    <ligand>
        <name>substrate</name>
    </ligand>
</feature>
<comment type="subunit">
    <text evidence="13">Monomer. Interacts with ssb (via C-terminus); this interaction stimulates the exonuclease activity by recruiting the enzyme to its substrate.</text>
</comment>
<feature type="binding site" evidence="15">
    <location>
        <position position="164"/>
    </location>
    <ligand>
        <name>substrate</name>
    </ligand>
</feature>
<dbReference type="PANTHER" id="PTHR11046:SF11">
    <property type="entry name" value="EXODEOXYRIBONUCLEASE I"/>
    <property type="match status" value="1"/>
</dbReference>
<keyword evidence="7 14" id="KW-0378">Hydrolase</keyword>
<dbReference type="FunFam" id="1.20.1280.70:FF:000001">
    <property type="entry name" value="Exodeoxyribonuclease I"/>
    <property type="match status" value="1"/>
</dbReference>
<dbReference type="PROSITE" id="PS51785">
    <property type="entry name" value="EXOI_C"/>
    <property type="match status" value="1"/>
</dbReference>
<evidence type="ECO:0000256" key="12">
    <source>
        <dbReference type="ARBA" id="ARBA00046035"/>
    </source>
</evidence>
<dbReference type="InterPro" id="IPR058561">
    <property type="entry name" value="Exonuc_1_C"/>
</dbReference>
<evidence type="ECO:0000256" key="1">
    <source>
        <dbReference type="ARBA" id="ARBA00000563"/>
    </source>
</evidence>
<dbReference type="Pfam" id="PF00929">
    <property type="entry name" value="RNase_T"/>
    <property type="match status" value="1"/>
</dbReference>
<accession>A0A0U1QZU7</accession>
<dbReference type="Gene3D" id="1.20.1280.70">
    <property type="entry name" value="Exonuclease ExoI, domain 3"/>
    <property type="match status" value="1"/>
</dbReference>
<keyword evidence="5 16" id="KW-0479">Metal-binding</keyword>
<dbReference type="SUPFAM" id="SSF53098">
    <property type="entry name" value="Ribonuclease H-like"/>
    <property type="match status" value="1"/>
</dbReference>
<dbReference type="GO" id="GO:0006281">
    <property type="term" value="P:DNA repair"/>
    <property type="evidence" value="ECO:0007669"/>
    <property type="project" value="UniProtKB-KW"/>
</dbReference>
<keyword evidence="9 16" id="KW-0460">Magnesium</keyword>
<evidence type="ECO:0000313" key="19">
    <source>
        <dbReference type="EMBL" id="ABS48345.1"/>
    </source>
</evidence>
<name>A0A0U1QZU7_YERP3</name>
<dbReference type="Proteomes" id="UP000002412">
    <property type="component" value="Chromosome"/>
</dbReference>
<dbReference type="InterPro" id="IPR013620">
    <property type="entry name" value="Exonuc_1_SH3"/>
</dbReference>
<feature type="domain" description="ExoI C-terminal" evidence="18">
    <location>
        <begin position="359"/>
        <end position="475"/>
    </location>
</feature>
<evidence type="ECO:0000259" key="18">
    <source>
        <dbReference type="PROSITE" id="PS51785"/>
    </source>
</evidence>
<evidence type="ECO:0000256" key="8">
    <source>
        <dbReference type="ARBA" id="ARBA00022839"/>
    </source>
</evidence>
<dbReference type="InterPro" id="IPR022894">
    <property type="entry name" value="Oligoribonuclease"/>
</dbReference>